<dbReference type="InterPro" id="IPR015421">
    <property type="entry name" value="PyrdxlP-dep_Trfase_major"/>
</dbReference>
<dbReference type="AlphaFoldDB" id="A0A1Y2B9G8"/>
<dbReference type="GO" id="GO:0008483">
    <property type="term" value="F:transaminase activity"/>
    <property type="evidence" value="ECO:0007669"/>
    <property type="project" value="TreeGrafter"/>
</dbReference>
<gene>
    <name evidence="3" type="ORF">BCR33DRAFT_631875</name>
</gene>
<keyword evidence="1" id="KW-0663">Pyridoxal phosphate</keyword>
<feature type="domain" description="Aminotransferase class I/classII large" evidence="2">
    <location>
        <begin position="6"/>
        <end position="374"/>
    </location>
</feature>
<dbReference type="GO" id="GO:0006520">
    <property type="term" value="P:amino acid metabolic process"/>
    <property type="evidence" value="ECO:0007669"/>
    <property type="project" value="TreeGrafter"/>
</dbReference>
<dbReference type="InterPro" id="IPR015422">
    <property type="entry name" value="PyrdxlP-dep_Trfase_small"/>
</dbReference>
<dbReference type="CDD" id="cd00609">
    <property type="entry name" value="AAT_like"/>
    <property type="match status" value="1"/>
</dbReference>
<dbReference type="InterPro" id="IPR015424">
    <property type="entry name" value="PyrdxlP-dep_Trfase"/>
</dbReference>
<sequence length="398" mass="44917">SNPSGIVNLGRSENRLMELEVLEMLPLRVTREHLPYGKFCPYRGTHQLRSKIATLLNHRHSLAAKLNQEQVAIANGSISLLSCAAQIIGDPGDAILSPAPTYGSFSRNFEASAGLRFVTVNPAGQSVSESDELGEFPSTEQFDNAFKKDYRIKALLLTNPGNPTGRIIPRDLVLEYLKWANTNNLHVIVDEVYAFSIWNKTARHKFMSALEVDENVIKPDLVHIIWSFSKDFCMNGQRAAVMISRSPQFMRAYHELVYFHSISRSLDSALTQFLESLPRIDNFIALNHSRLEASVTHARAYLDARQIPYLEPEAGIFLWINLNRYLAHPSLSQAVSKKATPSLALFHILIDNGLYIAPSDAFFCAMDHIEQRGMFRLVWSVPLHILDIGMQRLMRVLD</sequence>
<dbReference type="Pfam" id="PF00155">
    <property type="entry name" value="Aminotran_1_2"/>
    <property type="match status" value="1"/>
</dbReference>
<protein>
    <submittedName>
        <fullName evidence="3">PLP-dependent transferase</fullName>
    </submittedName>
</protein>
<dbReference type="InterPro" id="IPR050478">
    <property type="entry name" value="Ethylene_sulfur-biosynth"/>
</dbReference>
<dbReference type="PRINTS" id="PR00753">
    <property type="entry name" value="ACCSYNTHASE"/>
</dbReference>
<dbReference type="Gene3D" id="3.90.1150.10">
    <property type="entry name" value="Aspartate Aminotransferase, domain 1"/>
    <property type="match status" value="1"/>
</dbReference>
<dbReference type="STRING" id="329046.A0A1Y2B9G8"/>
<evidence type="ECO:0000313" key="4">
    <source>
        <dbReference type="Proteomes" id="UP000193642"/>
    </source>
</evidence>
<dbReference type="PANTHER" id="PTHR43795:SF39">
    <property type="entry name" value="AMINOTRANSFERASE CLASS I_CLASSII DOMAIN-CONTAINING PROTEIN"/>
    <property type="match status" value="1"/>
</dbReference>
<reference evidence="3 4" key="1">
    <citation type="submission" date="2016-07" db="EMBL/GenBank/DDBJ databases">
        <title>Pervasive Adenine N6-methylation of Active Genes in Fungi.</title>
        <authorList>
            <consortium name="DOE Joint Genome Institute"/>
            <person name="Mondo S.J."/>
            <person name="Dannebaum R.O."/>
            <person name="Kuo R.C."/>
            <person name="Labutti K."/>
            <person name="Haridas S."/>
            <person name="Kuo A."/>
            <person name="Salamov A."/>
            <person name="Ahrendt S.R."/>
            <person name="Lipzen A."/>
            <person name="Sullivan W."/>
            <person name="Andreopoulos W.B."/>
            <person name="Clum A."/>
            <person name="Lindquist E."/>
            <person name="Daum C."/>
            <person name="Ramamoorthy G.K."/>
            <person name="Gryganskyi A."/>
            <person name="Culley D."/>
            <person name="Magnuson J.K."/>
            <person name="James T.Y."/>
            <person name="O'Malley M.A."/>
            <person name="Stajich J.E."/>
            <person name="Spatafora J.W."/>
            <person name="Visel A."/>
            <person name="Grigoriev I.V."/>
        </authorList>
    </citation>
    <scope>NUCLEOTIDE SEQUENCE [LARGE SCALE GENOMIC DNA]</scope>
    <source>
        <strain evidence="3 4">JEL800</strain>
    </source>
</reference>
<name>A0A1Y2B9G8_9FUNG</name>
<dbReference type="GO" id="GO:0030170">
    <property type="term" value="F:pyridoxal phosphate binding"/>
    <property type="evidence" value="ECO:0007669"/>
    <property type="project" value="InterPro"/>
</dbReference>
<dbReference type="OrthoDB" id="7042322at2759"/>
<evidence type="ECO:0000256" key="1">
    <source>
        <dbReference type="ARBA" id="ARBA00022898"/>
    </source>
</evidence>
<dbReference type="PANTHER" id="PTHR43795">
    <property type="entry name" value="BIFUNCTIONAL ASPARTATE AMINOTRANSFERASE AND GLUTAMATE/ASPARTATE-PREPHENATE AMINOTRANSFERASE-RELATED"/>
    <property type="match status" value="1"/>
</dbReference>
<dbReference type="Proteomes" id="UP000193642">
    <property type="component" value="Unassembled WGS sequence"/>
</dbReference>
<comment type="caution">
    <text evidence="3">The sequence shown here is derived from an EMBL/GenBank/DDBJ whole genome shotgun (WGS) entry which is preliminary data.</text>
</comment>
<feature type="non-terminal residue" evidence="3">
    <location>
        <position position="1"/>
    </location>
</feature>
<dbReference type="EMBL" id="MCGO01000081">
    <property type="protein sequence ID" value="ORY30735.1"/>
    <property type="molecule type" value="Genomic_DNA"/>
</dbReference>
<organism evidence="3 4">
    <name type="scientific">Rhizoclosmatium globosum</name>
    <dbReference type="NCBI Taxonomy" id="329046"/>
    <lineage>
        <taxon>Eukaryota</taxon>
        <taxon>Fungi</taxon>
        <taxon>Fungi incertae sedis</taxon>
        <taxon>Chytridiomycota</taxon>
        <taxon>Chytridiomycota incertae sedis</taxon>
        <taxon>Chytridiomycetes</taxon>
        <taxon>Chytridiales</taxon>
        <taxon>Chytriomycetaceae</taxon>
        <taxon>Rhizoclosmatium</taxon>
    </lineage>
</organism>
<dbReference type="InterPro" id="IPR004839">
    <property type="entry name" value="Aminotransferase_I/II_large"/>
</dbReference>
<keyword evidence="4" id="KW-1185">Reference proteome</keyword>
<accession>A0A1Y2B9G8</accession>
<feature type="non-terminal residue" evidence="3">
    <location>
        <position position="398"/>
    </location>
</feature>
<proteinExistence type="predicted"/>
<dbReference type="SUPFAM" id="SSF53383">
    <property type="entry name" value="PLP-dependent transferases"/>
    <property type="match status" value="1"/>
</dbReference>
<keyword evidence="3" id="KW-0808">Transferase</keyword>
<evidence type="ECO:0000313" key="3">
    <source>
        <dbReference type="EMBL" id="ORY30735.1"/>
    </source>
</evidence>
<evidence type="ECO:0000259" key="2">
    <source>
        <dbReference type="Pfam" id="PF00155"/>
    </source>
</evidence>
<dbReference type="Gene3D" id="3.40.640.10">
    <property type="entry name" value="Type I PLP-dependent aspartate aminotransferase-like (Major domain)"/>
    <property type="match status" value="1"/>
</dbReference>